<dbReference type="AlphaFoldDB" id="A0A834SFQ2"/>
<comment type="catalytic activity">
    <reaction evidence="1">
        <text>alpha,alpha-trehalose 6-phosphate + H2O = alpha,alpha-trehalose + phosphate</text>
        <dbReference type="Rhea" id="RHEA:23420"/>
        <dbReference type="ChEBI" id="CHEBI:15377"/>
        <dbReference type="ChEBI" id="CHEBI:16551"/>
        <dbReference type="ChEBI" id="CHEBI:43474"/>
        <dbReference type="ChEBI" id="CHEBI:58429"/>
        <dbReference type="EC" id="3.1.3.12"/>
    </reaction>
</comment>
<keyword evidence="3" id="KW-0378">Hydrolase</keyword>
<accession>A0A834SFQ2</accession>
<evidence type="ECO:0000256" key="1">
    <source>
        <dbReference type="ARBA" id="ARBA00000500"/>
    </source>
</evidence>
<evidence type="ECO:0000313" key="5">
    <source>
        <dbReference type="EMBL" id="KAF7802361.1"/>
    </source>
</evidence>
<evidence type="ECO:0000256" key="3">
    <source>
        <dbReference type="ARBA" id="ARBA00022801"/>
    </source>
</evidence>
<evidence type="ECO:0000313" key="6">
    <source>
        <dbReference type="Proteomes" id="UP000634136"/>
    </source>
</evidence>
<comment type="caution">
    <text evidence="5">The sequence shown here is derived from an EMBL/GenBank/DDBJ whole genome shotgun (WGS) entry which is preliminary data.</text>
</comment>
<comment type="cofactor">
    <cofactor evidence="2">
        <name>a divalent metal cation</name>
        <dbReference type="ChEBI" id="CHEBI:60240"/>
    </cofactor>
</comment>
<dbReference type="OrthoDB" id="696674at2759"/>
<dbReference type="EMBL" id="JAAIUW010000013">
    <property type="protein sequence ID" value="KAF7802361.1"/>
    <property type="molecule type" value="Genomic_DNA"/>
</dbReference>
<dbReference type="InterPro" id="IPR003337">
    <property type="entry name" value="Trehalose_PPase"/>
</dbReference>
<organism evidence="5 6">
    <name type="scientific">Senna tora</name>
    <dbReference type="NCBI Taxonomy" id="362788"/>
    <lineage>
        <taxon>Eukaryota</taxon>
        <taxon>Viridiplantae</taxon>
        <taxon>Streptophyta</taxon>
        <taxon>Embryophyta</taxon>
        <taxon>Tracheophyta</taxon>
        <taxon>Spermatophyta</taxon>
        <taxon>Magnoliopsida</taxon>
        <taxon>eudicotyledons</taxon>
        <taxon>Gunneridae</taxon>
        <taxon>Pentapetalae</taxon>
        <taxon>rosids</taxon>
        <taxon>fabids</taxon>
        <taxon>Fabales</taxon>
        <taxon>Fabaceae</taxon>
        <taxon>Caesalpinioideae</taxon>
        <taxon>Cassia clade</taxon>
        <taxon>Senna</taxon>
    </lineage>
</organism>
<keyword evidence="6" id="KW-1185">Reference proteome</keyword>
<dbReference type="GO" id="GO:0004805">
    <property type="term" value="F:trehalose-phosphatase activity"/>
    <property type="evidence" value="ECO:0007669"/>
    <property type="project" value="UniProtKB-EC"/>
</dbReference>
<dbReference type="PANTHER" id="PTHR43768:SF3">
    <property type="entry name" value="TREHALOSE 6-PHOSPHATE PHOSPHATASE"/>
    <property type="match status" value="1"/>
</dbReference>
<protein>
    <submittedName>
        <fullName evidence="5">Putative trehalose-phosphate phosphatase J</fullName>
    </submittedName>
</protein>
<dbReference type="GO" id="GO:0005992">
    <property type="term" value="P:trehalose biosynthetic process"/>
    <property type="evidence" value="ECO:0007669"/>
    <property type="project" value="InterPro"/>
</dbReference>
<evidence type="ECO:0000256" key="4">
    <source>
        <dbReference type="ARBA" id="ARBA00025274"/>
    </source>
</evidence>
<name>A0A834SFQ2_9FABA</name>
<proteinExistence type="predicted"/>
<dbReference type="Pfam" id="PF02358">
    <property type="entry name" value="Trehalose_PPase"/>
    <property type="match status" value="1"/>
</dbReference>
<evidence type="ECO:0000256" key="2">
    <source>
        <dbReference type="ARBA" id="ARBA00001968"/>
    </source>
</evidence>
<dbReference type="Proteomes" id="UP000634136">
    <property type="component" value="Unassembled WGS sequence"/>
</dbReference>
<dbReference type="SUPFAM" id="SSF56784">
    <property type="entry name" value="HAD-like"/>
    <property type="match status" value="1"/>
</dbReference>
<dbReference type="InterPro" id="IPR023214">
    <property type="entry name" value="HAD_sf"/>
</dbReference>
<sequence>MFDQIIEASKEKKIVVFIDYDGTLSPTVDDPDCAFMSLAMRKTVKKLAWCFLTTMVSGRCRDKVYNFA</sequence>
<dbReference type="InterPro" id="IPR036412">
    <property type="entry name" value="HAD-like_sf"/>
</dbReference>
<dbReference type="PANTHER" id="PTHR43768">
    <property type="entry name" value="TREHALOSE 6-PHOSPHATE PHOSPHATASE"/>
    <property type="match status" value="1"/>
</dbReference>
<comment type="function">
    <text evidence="4">Removes the phosphate from trehalose 6-phosphate to produce free trehalose. Trehalose accumulation in plant may improve abiotic stress tolerance.</text>
</comment>
<dbReference type="InterPro" id="IPR044651">
    <property type="entry name" value="OTSB-like"/>
</dbReference>
<dbReference type="Gene3D" id="3.40.50.1000">
    <property type="entry name" value="HAD superfamily/HAD-like"/>
    <property type="match status" value="1"/>
</dbReference>
<gene>
    <name evidence="5" type="ORF">G2W53_041472</name>
</gene>
<reference evidence="5" key="1">
    <citation type="submission" date="2020-09" db="EMBL/GenBank/DDBJ databases">
        <title>Genome-Enabled Discovery of Anthraquinone Biosynthesis in Senna tora.</title>
        <authorList>
            <person name="Kang S.-H."/>
            <person name="Pandey R.P."/>
            <person name="Lee C.-M."/>
            <person name="Sim J.-S."/>
            <person name="Jeong J.-T."/>
            <person name="Choi B.-S."/>
            <person name="Jung M."/>
            <person name="Ginzburg D."/>
            <person name="Zhao K."/>
            <person name="Won S.Y."/>
            <person name="Oh T.-J."/>
            <person name="Yu Y."/>
            <person name="Kim N.-H."/>
            <person name="Lee O.R."/>
            <person name="Lee T.-H."/>
            <person name="Bashyal P."/>
            <person name="Kim T.-S."/>
            <person name="Lee W.-H."/>
            <person name="Kawkins C."/>
            <person name="Kim C.-K."/>
            <person name="Kim J.S."/>
            <person name="Ahn B.O."/>
            <person name="Rhee S.Y."/>
            <person name="Sohng J.K."/>
        </authorList>
    </citation>
    <scope>NUCLEOTIDE SEQUENCE</scope>
    <source>
        <tissue evidence="5">Leaf</tissue>
    </source>
</reference>